<dbReference type="CDD" id="cd16659">
    <property type="entry name" value="RING-Ubox_Emp"/>
    <property type="match status" value="1"/>
</dbReference>
<keyword evidence="7" id="KW-0175">Coiled coil</keyword>
<keyword evidence="2" id="KW-0963">Cytoplasm</keyword>
<dbReference type="InterPro" id="IPR006595">
    <property type="entry name" value="CTLH_C"/>
</dbReference>
<dbReference type="OrthoDB" id="1933455at2759"/>
<dbReference type="SMART" id="SM00757">
    <property type="entry name" value="CRA"/>
    <property type="match status" value="1"/>
</dbReference>
<dbReference type="PANTHER" id="PTHR12170">
    <property type="entry name" value="MACROPHAGE ERYTHROBLAST ATTACHER-RELATED"/>
    <property type="match status" value="1"/>
</dbReference>
<keyword evidence="11" id="KW-1185">Reference proteome</keyword>
<feature type="coiled-coil region" evidence="7">
    <location>
        <begin position="26"/>
        <end position="53"/>
    </location>
</feature>
<evidence type="ECO:0000313" key="10">
    <source>
        <dbReference type="EMBL" id="OMJ91748.1"/>
    </source>
</evidence>
<dbReference type="PANTHER" id="PTHR12170:SF2">
    <property type="entry name" value="E3 UBIQUITIN-PROTEIN TRANSFERASE MAEA"/>
    <property type="match status" value="1"/>
</dbReference>
<evidence type="ECO:0000256" key="5">
    <source>
        <dbReference type="ARBA" id="ARBA00022833"/>
    </source>
</evidence>
<dbReference type="SMART" id="SM00668">
    <property type="entry name" value="CTLH"/>
    <property type="match status" value="1"/>
</dbReference>
<evidence type="ECO:0000256" key="1">
    <source>
        <dbReference type="ARBA" id="ARBA00004496"/>
    </source>
</evidence>
<feature type="domain" description="RING-Gid-type" evidence="9">
    <location>
        <begin position="290"/>
        <end position="357"/>
    </location>
</feature>
<sequence>MSSSNADFTYFRSPYEDLSSKFRTNKRKIEKELNFALSNLKNMKNNKQNLDRTQALATISGLTSRLTSFKDKLIDLYDEEDNSLQILDRRVSSLNSSEYSKSKLFRYITEHYCRKGCFNISQSIATKSSIEALTEISFFQKAKKISADLQSHDLTSALEWCDCHKYKLKKLKSSIEFYLKLQKFVEFIRVQNFCEGIMFARSHLAKYPDHQNDIQKAMMLLVVGNKPNEFTEYQDILSDAKWDWLIKLFYNEMLRVYSFSSESTIGVVLRAGFLALKNPLCESENKAEGCPLCNKEIQALAVKMPYACHSHTSIICRILHVTMDEHNPPVALPNGQTFSEQGIKKITQDQKIVCPITGAIFNAKQVTRVYIV</sequence>
<dbReference type="GO" id="GO:0005634">
    <property type="term" value="C:nucleus"/>
    <property type="evidence" value="ECO:0007669"/>
    <property type="project" value="TreeGrafter"/>
</dbReference>
<dbReference type="GO" id="GO:0008270">
    <property type="term" value="F:zinc ion binding"/>
    <property type="evidence" value="ECO:0007669"/>
    <property type="project" value="UniProtKB-KW"/>
</dbReference>
<accession>A0A1R2CRY7</accession>
<name>A0A1R2CRY7_9CILI</name>
<keyword evidence="3" id="KW-0479">Metal-binding</keyword>
<proteinExistence type="predicted"/>
<dbReference type="InterPro" id="IPR024964">
    <property type="entry name" value="CTLH/CRA"/>
</dbReference>
<evidence type="ECO:0000256" key="3">
    <source>
        <dbReference type="ARBA" id="ARBA00022723"/>
    </source>
</evidence>
<gene>
    <name evidence="10" type="ORF">SteCoe_5649</name>
</gene>
<dbReference type="InterPro" id="IPR045098">
    <property type="entry name" value="Fyv10_fam"/>
</dbReference>
<evidence type="ECO:0000259" key="8">
    <source>
        <dbReference type="PROSITE" id="PS50897"/>
    </source>
</evidence>
<dbReference type="GO" id="GO:0034657">
    <property type="term" value="C:GID complex"/>
    <property type="evidence" value="ECO:0007669"/>
    <property type="project" value="TreeGrafter"/>
</dbReference>
<keyword evidence="4 6" id="KW-0863">Zinc-finger</keyword>
<comment type="subcellular location">
    <subcellularLocation>
        <location evidence="1">Cytoplasm</location>
    </subcellularLocation>
</comment>
<keyword evidence="5" id="KW-0862">Zinc</keyword>
<dbReference type="PROSITE" id="PS50897">
    <property type="entry name" value="CTLH"/>
    <property type="match status" value="1"/>
</dbReference>
<dbReference type="Proteomes" id="UP000187209">
    <property type="component" value="Unassembled WGS sequence"/>
</dbReference>
<dbReference type="GO" id="GO:0061630">
    <property type="term" value="F:ubiquitin protein ligase activity"/>
    <property type="evidence" value="ECO:0007669"/>
    <property type="project" value="InterPro"/>
</dbReference>
<dbReference type="InterPro" id="IPR013144">
    <property type="entry name" value="CRA_dom"/>
</dbReference>
<feature type="zinc finger region" description="RING-Gid-type" evidence="6">
    <location>
        <begin position="290"/>
        <end position="357"/>
    </location>
</feature>
<evidence type="ECO:0000256" key="7">
    <source>
        <dbReference type="SAM" id="Coils"/>
    </source>
</evidence>
<reference evidence="10 11" key="1">
    <citation type="submission" date="2016-11" db="EMBL/GenBank/DDBJ databases">
        <title>The macronuclear genome of Stentor coeruleus: a giant cell with tiny introns.</title>
        <authorList>
            <person name="Slabodnick M."/>
            <person name="Ruby J.G."/>
            <person name="Reiff S.B."/>
            <person name="Swart E.C."/>
            <person name="Gosai S."/>
            <person name="Prabakaran S."/>
            <person name="Witkowska E."/>
            <person name="Larue G.E."/>
            <person name="Fisher S."/>
            <person name="Freeman R.M."/>
            <person name="Gunawardena J."/>
            <person name="Chu W."/>
            <person name="Stover N.A."/>
            <person name="Gregory B.D."/>
            <person name="Nowacki M."/>
            <person name="Derisi J."/>
            <person name="Roy S.W."/>
            <person name="Marshall W.F."/>
            <person name="Sood P."/>
        </authorList>
    </citation>
    <scope>NUCLEOTIDE SEQUENCE [LARGE SCALE GENOMIC DNA]</scope>
    <source>
        <strain evidence="10">WM001</strain>
    </source>
</reference>
<evidence type="ECO:0000313" key="11">
    <source>
        <dbReference type="Proteomes" id="UP000187209"/>
    </source>
</evidence>
<dbReference type="GO" id="GO:0005737">
    <property type="term" value="C:cytoplasm"/>
    <property type="evidence" value="ECO:0007669"/>
    <property type="project" value="UniProtKB-SubCell"/>
</dbReference>
<dbReference type="AlphaFoldDB" id="A0A1R2CRY7"/>
<protein>
    <recommendedName>
        <fullName evidence="12">CTLH domain-containing protein</fullName>
    </recommendedName>
</protein>
<dbReference type="EMBL" id="MPUH01000075">
    <property type="protein sequence ID" value="OMJ91748.1"/>
    <property type="molecule type" value="Genomic_DNA"/>
</dbReference>
<comment type="caution">
    <text evidence="10">The sequence shown here is derived from an EMBL/GenBank/DDBJ whole genome shotgun (WGS) entry which is preliminary data.</text>
</comment>
<evidence type="ECO:0000259" key="9">
    <source>
        <dbReference type="PROSITE" id="PS51867"/>
    </source>
</evidence>
<evidence type="ECO:0008006" key="12">
    <source>
        <dbReference type="Google" id="ProtNLM"/>
    </source>
</evidence>
<feature type="domain" description="CTLH" evidence="8">
    <location>
        <begin position="138"/>
        <end position="195"/>
    </location>
</feature>
<dbReference type="GO" id="GO:0043161">
    <property type="term" value="P:proteasome-mediated ubiquitin-dependent protein catabolic process"/>
    <property type="evidence" value="ECO:0007669"/>
    <property type="project" value="InterPro"/>
</dbReference>
<evidence type="ECO:0000256" key="2">
    <source>
        <dbReference type="ARBA" id="ARBA00022490"/>
    </source>
</evidence>
<evidence type="ECO:0000256" key="4">
    <source>
        <dbReference type="ARBA" id="ARBA00022771"/>
    </source>
</evidence>
<evidence type="ECO:0000256" key="6">
    <source>
        <dbReference type="PROSITE-ProRule" id="PRU01215"/>
    </source>
</evidence>
<dbReference type="SUPFAM" id="SSF57850">
    <property type="entry name" value="RING/U-box"/>
    <property type="match status" value="1"/>
</dbReference>
<dbReference type="Pfam" id="PF10607">
    <property type="entry name" value="CTLH"/>
    <property type="match status" value="1"/>
</dbReference>
<dbReference type="PROSITE" id="PS51867">
    <property type="entry name" value="ZF_RING_GID"/>
    <property type="match status" value="1"/>
</dbReference>
<dbReference type="InterPro" id="IPR044063">
    <property type="entry name" value="ZF_RING_GID"/>
</dbReference>
<organism evidence="10 11">
    <name type="scientific">Stentor coeruleus</name>
    <dbReference type="NCBI Taxonomy" id="5963"/>
    <lineage>
        <taxon>Eukaryota</taxon>
        <taxon>Sar</taxon>
        <taxon>Alveolata</taxon>
        <taxon>Ciliophora</taxon>
        <taxon>Postciliodesmatophora</taxon>
        <taxon>Heterotrichea</taxon>
        <taxon>Heterotrichida</taxon>
        <taxon>Stentoridae</taxon>
        <taxon>Stentor</taxon>
    </lineage>
</organism>